<keyword evidence="6 9" id="KW-0472">Membrane</keyword>
<comment type="subcellular location">
    <subcellularLocation>
        <location evidence="1">Cell membrane</location>
        <topology evidence="1">Multi-pass membrane protein</topology>
    </subcellularLocation>
</comment>
<dbReference type="CDD" id="cd15170">
    <property type="entry name" value="7tmA_FFAR2_FFAR3"/>
    <property type="match status" value="1"/>
</dbReference>
<feature type="transmembrane region" description="Helical" evidence="9">
    <location>
        <begin position="12"/>
        <end position="34"/>
    </location>
</feature>
<dbReference type="InterPro" id="IPR000276">
    <property type="entry name" value="GPCR_Rhodpsn"/>
</dbReference>
<dbReference type="SUPFAM" id="SSF81321">
    <property type="entry name" value="Family A G protein-coupled receptor-like"/>
    <property type="match status" value="1"/>
</dbReference>
<keyword evidence="8" id="KW-0807">Transducer</keyword>
<evidence type="ECO:0000259" key="10">
    <source>
        <dbReference type="PROSITE" id="PS50262"/>
    </source>
</evidence>
<feature type="transmembrane region" description="Helical" evidence="9">
    <location>
        <begin position="219"/>
        <end position="239"/>
    </location>
</feature>
<keyword evidence="5" id="KW-0297">G-protein coupled receptor</keyword>
<feature type="transmembrane region" description="Helical" evidence="9">
    <location>
        <begin position="184"/>
        <end position="207"/>
    </location>
</feature>
<dbReference type="Gene3D" id="1.20.1070.10">
    <property type="entry name" value="Rhodopsin 7-helix transmembrane proteins"/>
    <property type="match status" value="1"/>
</dbReference>
<dbReference type="AlphaFoldDB" id="A0A5A9MY30"/>
<dbReference type="InterPro" id="IPR017452">
    <property type="entry name" value="GPCR_Rhodpsn_7TM"/>
</dbReference>
<accession>A0A5A9MY30</accession>
<evidence type="ECO:0000256" key="8">
    <source>
        <dbReference type="ARBA" id="ARBA00023224"/>
    </source>
</evidence>
<evidence type="ECO:0000256" key="2">
    <source>
        <dbReference type="ARBA" id="ARBA00022475"/>
    </source>
</evidence>
<proteinExistence type="predicted"/>
<keyword evidence="2" id="KW-1003">Cell membrane</keyword>
<keyword evidence="7 11" id="KW-0675">Receptor</keyword>
<dbReference type="PANTHER" id="PTHR45822:SF8">
    <property type="entry name" value="FREE FATTY ACID RECEPTOR 3-RELATED"/>
    <property type="match status" value="1"/>
</dbReference>
<dbReference type="PROSITE" id="PS50262">
    <property type="entry name" value="G_PROTEIN_RECEP_F1_2"/>
    <property type="match status" value="1"/>
</dbReference>
<dbReference type="PRINTS" id="PR01904">
    <property type="entry name" value="GPR40FAMILY"/>
</dbReference>
<dbReference type="InterPro" id="IPR013312">
    <property type="entry name" value="GPR40-rel_orph"/>
</dbReference>
<organism evidence="11 12">
    <name type="scientific">Triplophysa tibetana</name>
    <dbReference type="NCBI Taxonomy" id="1572043"/>
    <lineage>
        <taxon>Eukaryota</taxon>
        <taxon>Metazoa</taxon>
        <taxon>Chordata</taxon>
        <taxon>Craniata</taxon>
        <taxon>Vertebrata</taxon>
        <taxon>Euteleostomi</taxon>
        <taxon>Actinopterygii</taxon>
        <taxon>Neopterygii</taxon>
        <taxon>Teleostei</taxon>
        <taxon>Ostariophysi</taxon>
        <taxon>Cypriniformes</taxon>
        <taxon>Nemacheilidae</taxon>
        <taxon>Triplophysa</taxon>
    </lineage>
</organism>
<keyword evidence="12" id="KW-1185">Reference proteome</keyword>
<evidence type="ECO:0000256" key="7">
    <source>
        <dbReference type="ARBA" id="ARBA00023170"/>
    </source>
</evidence>
<feature type="transmembrane region" description="Helical" evidence="9">
    <location>
        <begin position="46"/>
        <end position="66"/>
    </location>
</feature>
<name>A0A5A9MY30_9TELE</name>
<feature type="transmembrane region" description="Helical" evidence="9">
    <location>
        <begin position="86"/>
        <end position="104"/>
    </location>
</feature>
<keyword evidence="4 9" id="KW-1133">Transmembrane helix</keyword>
<dbReference type="PANTHER" id="PTHR45822">
    <property type="entry name" value="FREE FATTY ACID RECEPTOR 2-RELATED"/>
    <property type="match status" value="1"/>
</dbReference>
<sequence length="327" mass="37487">MAWTTSLSNLVLAVYGFTLITGLPANILALYTFFQKIRKRSTPMDILLLSLTISDLVFLFFLPFRMVEAAQMKWTLPYFLCPLSGFIFYSTIYNSAFHLTAISVERYLGVAFPIKYKLKRNPRNAVIAVVFFWLISFAHCSIVYIMQYHNHSNPNFTEPSKRNTCYEDFSAEQLKILLPVRLELFAVLFCAPFLICCFCYVRFIHILSNLPNINTKKRMRAIGMALGTLLVFIVCFAPYNVTHVVGYVGGYSPEWRVYALLTSTFNACLDPFIFYFSSAALRGTFSSVLREVFRRLSLLCCRSTLYCPLVNCLNSDERTQSSTDSSR</sequence>
<gene>
    <name evidence="11" type="ORF">E1301_Tti011272</name>
</gene>
<keyword evidence="3 9" id="KW-0812">Transmembrane</keyword>
<evidence type="ECO:0000256" key="6">
    <source>
        <dbReference type="ARBA" id="ARBA00023136"/>
    </source>
</evidence>
<evidence type="ECO:0000256" key="5">
    <source>
        <dbReference type="ARBA" id="ARBA00023040"/>
    </source>
</evidence>
<evidence type="ECO:0000256" key="1">
    <source>
        <dbReference type="ARBA" id="ARBA00004651"/>
    </source>
</evidence>
<protein>
    <submittedName>
        <fullName evidence="11">Free fatty acid receptor 3 G-protein coupled receptor 41</fullName>
    </submittedName>
</protein>
<dbReference type="EMBL" id="SOYY01000024">
    <property type="protein sequence ID" value="KAA0702642.1"/>
    <property type="molecule type" value="Genomic_DNA"/>
</dbReference>
<evidence type="ECO:0000313" key="11">
    <source>
        <dbReference type="EMBL" id="KAA0702642.1"/>
    </source>
</evidence>
<dbReference type="Pfam" id="PF00001">
    <property type="entry name" value="7tm_1"/>
    <property type="match status" value="1"/>
</dbReference>
<dbReference type="GO" id="GO:0004930">
    <property type="term" value="F:G protein-coupled receptor activity"/>
    <property type="evidence" value="ECO:0007669"/>
    <property type="project" value="UniProtKB-KW"/>
</dbReference>
<dbReference type="PRINTS" id="PR00237">
    <property type="entry name" value="GPCRRHODOPSN"/>
</dbReference>
<comment type="caution">
    <text evidence="11">The sequence shown here is derived from an EMBL/GenBank/DDBJ whole genome shotgun (WGS) entry which is preliminary data.</text>
</comment>
<feature type="transmembrane region" description="Helical" evidence="9">
    <location>
        <begin position="125"/>
        <end position="146"/>
    </location>
</feature>
<evidence type="ECO:0000256" key="3">
    <source>
        <dbReference type="ARBA" id="ARBA00022692"/>
    </source>
</evidence>
<dbReference type="GO" id="GO:0071398">
    <property type="term" value="P:cellular response to fatty acid"/>
    <property type="evidence" value="ECO:0007669"/>
    <property type="project" value="TreeGrafter"/>
</dbReference>
<dbReference type="GO" id="GO:0005886">
    <property type="term" value="C:plasma membrane"/>
    <property type="evidence" value="ECO:0007669"/>
    <property type="project" value="UniProtKB-SubCell"/>
</dbReference>
<feature type="transmembrane region" description="Helical" evidence="9">
    <location>
        <begin position="259"/>
        <end position="281"/>
    </location>
</feature>
<evidence type="ECO:0000256" key="4">
    <source>
        <dbReference type="ARBA" id="ARBA00022989"/>
    </source>
</evidence>
<dbReference type="Proteomes" id="UP000324632">
    <property type="component" value="Chromosome 24"/>
</dbReference>
<evidence type="ECO:0000256" key="9">
    <source>
        <dbReference type="SAM" id="Phobius"/>
    </source>
</evidence>
<reference evidence="11 12" key="1">
    <citation type="journal article" date="2019" name="Mol. Ecol. Resour.">
        <title>Chromosome-level genome assembly of Triplophysa tibetana, a fish adapted to the harsh high-altitude environment of the Tibetan Plateau.</title>
        <authorList>
            <person name="Yang X."/>
            <person name="Liu H."/>
            <person name="Ma Z."/>
            <person name="Zou Y."/>
            <person name="Zou M."/>
            <person name="Mao Y."/>
            <person name="Li X."/>
            <person name="Wang H."/>
            <person name="Chen T."/>
            <person name="Wang W."/>
            <person name="Yang R."/>
        </authorList>
    </citation>
    <scope>NUCLEOTIDE SEQUENCE [LARGE SCALE GENOMIC DNA]</scope>
    <source>
        <strain evidence="11">TTIB1903HZAU</strain>
        <tissue evidence="11">Muscle</tissue>
    </source>
</reference>
<evidence type="ECO:0000313" key="12">
    <source>
        <dbReference type="Proteomes" id="UP000324632"/>
    </source>
</evidence>
<feature type="domain" description="G-protein coupled receptors family 1 profile" evidence="10">
    <location>
        <begin position="25"/>
        <end position="274"/>
    </location>
</feature>